<evidence type="ECO:0000313" key="2">
    <source>
        <dbReference type="Proteomes" id="UP001597185"/>
    </source>
</evidence>
<protein>
    <submittedName>
        <fullName evidence="1">Uncharacterized protein</fullName>
    </submittedName>
</protein>
<reference evidence="1 2" key="1">
    <citation type="journal article" date="2019" name="Int. J. Syst. Evol. Microbiol.">
        <title>The Global Catalogue of Microorganisms (GCM) 10K type strain sequencing project: providing services to taxonomists for standard genome sequencing and annotation.</title>
        <authorList>
            <consortium name="The Broad Institute Genomics Platform"/>
            <consortium name="The Broad Institute Genome Sequencing Center for Infectious Disease"/>
            <person name="Wu L."/>
            <person name="Ma J."/>
        </authorList>
    </citation>
    <scope>NUCLEOTIDE SEQUENCE [LARGE SCALE GENOMIC DNA]</scope>
    <source>
        <strain evidence="1 2">CGMCC 1.12689</strain>
    </source>
</reference>
<dbReference type="EMBL" id="JBHUDB010000002">
    <property type="protein sequence ID" value="MFD1570135.1"/>
    <property type="molecule type" value="Genomic_DNA"/>
</dbReference>
<accession>A0ABD6BZU3</accession>
<dbReference type="AlphaFoldDB" id="A0ABD6BZU3"/>
<keyword evidence="2" id="KW-1185">Reference proteome</keyword>
<evidence type="ECO:0000313" key="1">
    <source>
        <dbReference type="EMBL" id="MFD1570135.1"/>
    </source>
</evidence>
<sequence length="108" mass="12604">MSKSFSDADWDQGTPFRVLADLGFFPYSGADGDLFRKQGLAGWRVSVYTRSLVRIQKKGRKFRGRNTWNTRRQWDAEDDEEFSEEAISEFKDELSHLINHGELRPESE</sequence>
<dbReference type="Proteomes" id="UP001597185">
    <property type="component" value="Unassembled WGS sequence"/>
</dbReference>
<dbReference type="RefSeq" id="WP_256397055.1">
    <property type="nucleotide sequence ID" value="NZ_JANHDL010000004.1"/>
</dbReference>
<organism evidence="1 2">
    <name type="scientific">Halorubrum laminariae</name>
    <dbReference type="NCBI Taxonomy" id="1433523"/>
    <lineage>
        <taxon>Archaea</taxon>
        <taxon>Methanobacteriati</taxon>
        <taxon>Methanobacteriota</taxon>
        <taxon>Stenosarchaea group</taxon>
        <taxon>Halobacteria</taxon>
        <taxon>Halobacteriales</taxon>
        <taxon>Haloferacaceae</taxon>
        <taxon>Halorubrum</taxon>
    </lineage>
</organism>
<comment type="caution">
    <text evidence="1">The sequence shown here is derived from an EMBL/GenBank/DDBJ whole genome shotgun (WGS) entry which is preliminary data.</text>
</comment>
<proteinExistence type="predicted"/>
<name>A0ABD6BZU3_9EURY</name>
<gene>
    <name evidence="1" type="ORF">ACFR9T_05985</name>
</gene>